<gene>
    <name evidence="5" type="ORF">QCA50_000386</name>
</gene>
<evidence type="ECO:0000256" key="3">
    <source>
        <dbReference type="ARBA" id="ARBA00022963"/>
    </source>
</evidence>
<dbReference type="EMBL" id="JASBNA010000001">
    <property type="protein sequence ID" value="KAK7695749.1"/>
    <property type="molecule type" value="Genomic_DNA"/>
</dbReference>
<evidence type="ECO:0000313" key="6">
    <source>
        <dbReference type="Proteomes" id="UP001385951"/>
    </source>
</evidence>
<organism evidence="5 6">
    <name type="scientific">Cerrena zonata</name>
    <dbReference type="NCBI Taxonomy" id="2478898"/>
    <lineage>
        <taxon>Eukaryota</taxon>
        <taxon>Fungi</taxon>
        <taxon>Dikarya</taxon>
        <taxon>Basidiomycota</taxon>
        <taxon>Agaricomycotina</taxon>
        <taxon>Agaricomycetes</taxon>
        <taxon>Polyporales</taxon>
        <taxon>Cerrenaceae</taxon>
        <taxon>Cerrena</taxon>
    </lineage>
</organism>
<name>A0AAW0GWM1_9APHY</name>
<evidence type="ECO:0000256" key="4">
    <source>
        <dbReference type="ARBA" id="ARBA00023098"/>
    </source>
</evidence>
<reference evidence="5 6" key="1">
    <citation type="submission" date="2022-09" db="EMBL/GenBank/DDBJ databases">
        <authorList>
            <person name="Palmer J.M."/>
        </authorList>
    </citation>
    <scope>NUCLEOTIDE SEQUENCE [LARGE SCALE GENOMIC DNA]</scope>
    <source>
        <strain evidence="5 6">DSM 7382</strain>
    </source>
</reference>
<dbReference type="Pfam" id="PF03403">
    <property type="entry name" value="PAF-AH_p_II"/>
    <property type="match status" value="2"/>
</dbReference>
<dbReference type="GO" id="GO:0016042">
    <property type="term" value="P:lipid catabolic process"/>
    <property type="evidence" value="ECO:0007669"/>
    <property type="project" value="UniProtKB-KW"/>
</dbReference>
<keyword evidence="3" id="KW-0442">Lipid degradation</keyword>
<dbReference type="Gene3D" id="3.40.50.1820">
    <property type="entry name" value="alpha/beta hydrolase"/>
    <property type="match status" value="1"/>
</dbReference>
<dbReference type="SUPFAM" id="SSF53474">
    <property type="entry name" value="alpha/beta-Hydrolases"/>
    <property type="match status" value="1"/>
</dbReference>
<evidence type="ECO:0000256" key="1">
    <source>
        <dbReference type="ARBA" id="ARBA00013201"/>
    </source>
</evidence>
<keyword evidence="6" id="KW-1185">Reference proteome</keyword>
<keyword evidence="4" id="KW-0443">Lipid metabolism</keyword>
<evidence type="ECO:0000313" key="5">
    <source>
        <dbReference type="EMBL" id="KAK7695749.1"/>
    </source>
</evidence>
<dbReference type="PANTHER" id="PTHR10272">
    <property type="entry name" value="PLATELET-ACTIVATING FACTOR ACETYLHYDROLASE"/>
    <property type="match status" value="1"/>
</dbReference>
<evidence type="ECO:0000256" key="2">
    <source>
        <dbReference type="ARBA" id="ARBA00022801"/>
    </source>
</evidence>
<sequence>MFTLPNVQGRYEVGCTTFAATLPQEITIPSSKYKSSHIPGRVAHTPVLTMKQIAFTAFYPADIDSLRGSRSARKPRKTVPWLSGSVKEILRGYAHFGKVSFWMVYLLCRGLASHFKLPAYPNAPLLPPSRGKDNHGQPWPLVIFSHGLGGTRTNYSHICSRLASQGRVVLAIEHRDGTAPCVAKELPLSGLEKGFRPEYRHYTTVDDVYWEVDTGDKYAFKAEQLLYRRLEVYLTHRYLKALVESSATAFSSNVSHDPHFGTVDGPWNFNLDHRPDDSAFWSSWRRDSSTNVPPVDCTTNIDLAGHSFGGATVLSVLSQPPPYFSDKQFEPIAFKHALVLDPWMEPLPTPGPSPWKVEASLQSSPHSPKLFVINSEGFTLWDDHFDRLKGVVQIWRQHLLNPDDAGLVTIIRCKHISFSDFGVLIPFGRRAKEGKKLADIIFDLSDPFLDDRLGDTFKYHQLREDKTEEIKPKGAMDWSRRFVGELGDLIKHL</sequence>
<keyword evidence="2" id="KW-0378">Hydrolase</keyword>
<dbReference type="PANTHER" id="PTHR10272:SF0">
    <property type="entry name" value="PLATELET-ACTIVATING FACTOR ACETYLHYDROLASE"/>
    <property type="match status" value="1"/>
</dbReference>
<comment type="caution">
    <text evidence="5">The sequence shown here is derived from an EMBL/GenBank/DDBJ whole genome shotgun (WGS) entry which is preliminary data.</text>
</comment>
<proteinExistence type="predicted"/>
<dbReference type="EC" id="3.1.1.47" evidence="1"/>
<dbReference type="GO" id="GO:0003847">
    <property type="term" value="F:1-alkyl-2-acetylglycerophosphocholine esterase activity"/>
    <property type="evidence" value="ECO:0007669"/>
    <property type="project" value="UniProtKB-EC"/>
</dbReference>
<dbReference type="InterPro" id="IPR029058">
    <property type="entry name" value="AB_hydrolase_fold"/>
</dbReference>
<dbReference type="Proteomes" id="UP001385951">
    <property type="component" value="Unassembled WGS sequence"/>
</dbReference>
<dbReference type="AlphaFoldDB" id="A0AAW0GWM1"/>
<accession>A0AAW0GWM1</accession>
<protein>
    <recommendedName>
        <fullName evidence="1">1-alkyl-2-acetylglycerophosphocholine esterase</fullName>
        <ecNumber evidence="1">3.1.1.47</ecNumber>
    </recommendedName>
</protein>